<feature type="transmembrane region" description="Helical" evidence="10">
    <location>
        <begin position="284"/>
        <end position="305"/>
    </location>
</feature>
<feature type="transmembrane region" description="Helical" evidence="10">
    <location>
        <begin position="362"/>
        <end position="381"/>
    </location>
</feature>
<keyword evidence="12" id="KW-1185">Reference proteome</keyword>
<name>A0A1J6ISA4_NICAT</name>
<dbReference type="GO" id="GO:0012505">
    <property type="term" value="C:endomembrane system"/>
    <property type="evidence" value="ECO:0007669"/>
    <property type="project" value="UniProtKB-SubCell"/>
</dbReference>
<keyword evidence="8" id="KW-0406">Ion transport</keyword>
<keyword evidence="5" id="KW-0460">Magnesium</keyword>
<dbReference type="PANTHER" id="PTHR31998">
    <property type="entry name" value="K(+)-INSENSITIVE PYROPHOSPHATE-ENERGIZED PROTON PUMP"/>
    <property type="match status" value="1"/>
</dbReference>
<dbReference type="EMBL" id="MJEQ01037183">
    <property type="protein sequence ID" value="OIT07610.1"/>
    <property type="molecule type" value="Genomic_DNA"/>
</dbReference>
<dbReference type="GO" id="GO:0016020">
    <property type="term" value="C:membrane"/>
    <property type="evidence" value="ECO:0007669"/>
    <property type="project" value="InterPro"/>
</dbReference>
<keyword evidence="7 10" id="KW-1133">Transmembrane helix</keyword>
<feature type="transmembrane region" description="Helical" evidence="10">
    <location>
        <begin position="130"/>
        <end position="156"/>
    </location>
</feature>
<comment type="caution">
    <text evidence="11">The sequence shown here is derived from an EMBL/GenBank/DDBJ whole genome shotgun (WGS) entry which is preliminary data.</text>
</comment>
<evidence type="ECO:0000256" key="7">
    <source>
        <dbReference type="ARBA" id="ARBA00022989"/>
    </source>
</evidence>
<evidence type="ECO:0000313" key="11">
    <source>
        <dbReference type="EMBL" id="OIT07610.1"/>
    </source>
</evidence>
<evidence type="ECO:0000256" key="3">
    <source>
        <dbReference type="ARBA" id="ARBA00022448"/>
    </source>
</evidence>
<dbReference type="Gramene" id="OIT07610">
    <property type="protein sequence ID" value="OIT07610"/>
    <property type="gene ID" value="A4A49_07076"/>
</dbReference>
<feature type="transmembrane region" description="Helical" evidence="10">
    <location>
        <begin position="12"/>
        <end position="31"/>
    </location>
</feature>
<evidence type="ECO:0000256" key="4">
    <source>
        <dbReference type="ARBA" id="ARBA00022692"/>
    </source>
</evidence>
<dbReference type="OMA" id="RTSHESW"/>
<dbReference type="Pfam" id="PF03030">
    <property type="entry name" value="H_PPase"/>
    <property type="match status" value="2"/>
</dbReference>
<feature type="transmembrane region" description="Helical" evidence="10">
    <location>
        <begin position="177"/>
        <end position="198"/>
    </location>
</feature>
<evidence type="ECO:0000256" key="1">
    <source>
        <dbReference type="ARBA" id="ARBA00004127"/>
    </source>
</evidence>
<evidence type="ECO:0000256" key="6">
    <source>
        <dbReference type="ARBA" id="ARBA00022967"/>
    </source>
</evidence>
<dbReference type="SMR" id="A0A1J6ISA4"/>
<keyword evidence="3" id="KW-0813">Transport</keyword>
<comment type="subcellular location">
    <subcellularLocation>
        <location evidence="1">Endomembrane system</location>
        <topology evidence="1">Multi-pass membrane protein</topology>
    </subcellularLocation>
</comment>
<sequence>MGLMSEALTQILIPVAALVCIGFALLQWFLVSKVKISSGSELEDGCNDMLIEEDVQEEGIDSDATVAKCAEIQKAISEGATSFLFTEYKYLGIFMVVFGAIIFLFLGSVKRFSTESEPCTFNKENLCKPALANAIFTTIAFFLGAITSALSGFLGMKIATYANARNNSGSKEKHWEGICYSFPLLCSYGIPTCCQWIFSGSLWKSWRGGIYTKAADVGADLVGKVECNIPEDDPRNPAVIADNVGDNVGDIAGMGSDLFGSYAESSCAALFVASFGSSHDYSAMSYPLMISSMGIIVCLITTFFATDMFEIKNVIEIEPSLKRQLVISTVLMTVGIAFVSFFTLPSEFTIFDFGTEKVVNNWHIFFCVSIGLWAGLVIGYTTEYYTSNAYRLVSRLN</sequence>
<reference evidence="11" key="1">
    <citation type="submission" date="2016-11" db="EMBL/GenBank/DDBJ databases">
        <title>The genome of Nicotiana attenuata.</title>
        <authorList>
            <person name="Xu S."/>
            <person name="Brockmoeller T."/>
            <person name="Gaquerel E."/>
            <person name="Navarro A."/>
            <person name="Kuhl H."/>
            <person name="Gase K."/>
            <person name="Ling Z."/>
            <person name="Zhou W."/>
            <person name="Kreitzer C."/>
            <person name="Stanke M."/>
            <person name="Tang H."/>
            <person name="Lyons E."/>
            <person name="Pandey P."/>
            <person name="Pandey S.P."/>
            <person name="Timmermann B."/>
            <person name="Baldwin I.T."/>
        </authorList>
    </citation>
    <scope>NUCLEOTIDE SEQUENCE [LARGE SCALE GENOMIC DNA]</scope>
    <source>
        <strain evidence="11">UT</strain>
    </source>
</reference>
<protein>
    <recommendedName>
        <fullName evidence="2">H(+)-exporting diphosphatase</fullName>
        <ecNumber evidence="2">7.1.3.1</ecNumber>
    </recommendedName>
</protein>
<proteinExistence type="predicted"/>
<dbReference type="Proteomes" id="UP000187609">
    <property type="component" value="Unassembled WGS sequence"/>
</dbReference>
<dbReference type="STRING" id="49451.A0A1J6ISA4"/>
<keyword evidence="9 10" id="KW-0472">Membrane</keyword>
<dbReference type="InterPro" id="IPR004131">
    <property type="entry name" value="PPase-energised_H-pump"/>
</dbReference>
<dbReference type="EC" id="7.1.3.1" evidence="2"/>
<evidence type="ECO:0000256" key="9">
    <source>
        <dbReference type="ARBA" id="ARBA00023136"/>
    </source>
</evidence>
<gene>
    <name evidence="11" type="primary">AVP1_1</name>
    <name evidence="11" type="ORF">A4A49_07076</name>
</gene>
<evidence type="ECO:0000256" key="2">
    <source>
        <dbReference type="ARBA" id="ARBA00013242"/>
    </source>
</evidence>
<keyword evidence="4 10" id="KW-0812">Transmembrane</keyword>
<organism evidence="11 12">
    <name type="scientific">Nicotiana attenuata</name>
    <name type="common">Coyote tobacco</name>
    <dbReference type="NCBI Taxonomy" id="49451"/>
    <lineage>
        <taxon>Eukaryota</taxon>
        <taxon>Viridiplantae</taxon>
        <taxon>Streptophyta</taxon>
        <taxon>Embryophyta</taxon>
        <taxon>Tracheophyta</taxon>
        <taxon>Spermatophyta</taxon>
        <taxon>Magnoliopsida</taxon>
        <taxon>eudicotyledons</taxon>
        <taxon>Gunneridae</taxon>
        <taxon>Pentapetalae</taxon>
        <taxon>asterids</taxon>
        <taxon>lamiids</taxon>
        <taxon>Solanales</taxon>
        <taxon>Solanaceae</taxon>
        <taxon>Nicotianoideae</taxon>
        <taxon>Nicotianeae</taxon>
        <taxon>Nicotiana</taxon>
    </lineage>
</organism>
<evidence type="ECO:0000256" key="10">
    <source>
        <dbReference type="SAM" id="Phobius"/>
    </source>
</evidence>
<accession>A0A1J6ISA4</accession>
<dbReference type="GO" id="GO:0004427">
    <property type="term" value="F:inorganic diphosphate phosphatase activity"/>
    <property type="evidence" value="ECO:0007669"/>
    <property type="project" value="InterPro"/>
</dbReference>
<dbReference type="AlphaFoldDB" id="A0A1J6ISA4"/>
<evidence type="ECO:0000256" key="8">
    <source>
        <dbReference type="ARBA" id="ARBA00023065"/>
    </source>
</evidence>
<evidence type="ECO:0000256" key="5">
    <source>
        <dbReference type="ARBA" id="ARBA00022842"/>
    </source>
</evidence>
<feature type="transmembrane region" description="Helical" evidence="10">
    <location>
        <begin position="325"/>
        <end position="342"/>
    </location>
</feature>
<feature type="transmembrane region" description="Helical" evidence="10">
    <location>
        <begin position="90"/>
        <end position="110"/>
    </location>
</feature>
<dbReference type="GO" id="GO:0009678">
    <property type="term" value="F:diphosphate hydrolysis-driven proton transmembrane transporter activity"/>
    <property type="evidence" value="ECO:0007669"/>
    <property type="project" value="UniProtKB-EC"/>
</dbReference>
<keyword evidence="6" id="KW-1278">Translocase</keyword>
<evidence type="ECO:0000313" key="12">
    <source>
        <dbReference type="Proteomes" id="UP000187609"/>
    </source>
</evidence>